<dbReference type="SUPFAM" id="SSF55545">
    <property type="entry name" value="beta-N-acetylhexosaminidase-like domain"/>
    <property type="match status" value="1"/>
</dbReference>
<dbReference type="Pfam" id="PF07488">
    <property type="entry name" value="Glyco_hydro_67M"/>
    <property type="match status" value="1"/>
</dbReference>
<dbReference type="PANTHER" id="PTHR39207:SF1">
    <property type="entry name" value="ALPHA-GLUCURONIDASE A"/>
    <property type="match status" value="1"/>
</dbReference>
<dbReference type="GO" id="GO:0045493">
    <property type="term" value="P:xylan catabolic process"/>
    <property type="evidence" value="ECO:0007669"/>
    <property type="project" value="InterPro"/>
</dbReference>
<name>T0YVF4_9ZZZZ</name>
<reference evidence="4" key="1">
    <citation type="submission" date="2013-08" db="EMBL/GenBank/DDBJ databases">
        <authorList>
            <person name="Mendez C."/>
            <person name="Richter M."/>
            <person name="Ferrer M."/>
            <person name="Sanchez J."/>
        </authorList>
    </citation>
    <scope>NUCLEOTIDE SEQUENCE</scope>
</reference>
<evidence type="ECO:0000313" key="4">
    <source>
        <dbReference type="EMBL" id="EQD35932.1"/>
    </source>
</evidence>
<feature type="non-terminal residue" evidence="4">
    <location>
        <position position="1"/>
    </location>
</feature>
<dbReference type="EMBL" id="AUZZ01008896">
    <property type="protein sequence ID" value="EQD35932.1"/>
    <property type="molecule type" value="Genomic_DNA"/>
</dbReference>
<evidence type="ECO:0000259" key="3">
    <source>
        <dbReference type="Pfam" id="PF07488"/>
    </source>
</evidence>
<dbReference type="PANTHER" id="PTHR39207">
    <property type="entry name" value="ALPHA-GLUCURONIDASE A"/>
    <property type="match status" value="1"/>
</dbReference>
<feature type="domain" description="Alpha glucuronidase N-terminal" evidence="2">
    <location>
        <begin position="2"/>
        <end position="58"/>
    </location>
</feature>
<accession>T0YVF4</accession>
<comment type="caution">
    <text evidence="4">The sequence shown here is derived from an EMBL/GenBank/DDBJ whole genome shotgun (WGS) entry which is preliminary data.</text>
</comment>
<dbReference type="AlphaFoldDB" id="T0YVF4"/>
<feature type="non-terminal residue" evidence="4">
    <location>
        <position position="170"/>
    </location>
</feature>
<gene>
    <name evidence="4" type="ORF">B2A_12335</name>
</gene>
<feature type="domain" description="Glycosyl hydrolase family 67 catalytic" evidence="3">
    <location>
        <begin position="62"/>
        <end position="170"/>
    </location>
</feature>
<dbReference type="InterPro" id="IPR005154">
    <property type="entry name" value="Glyco_hydro_67_aGlcAse_N"/>
</dbReference>
<sequence>AILFGTPKGSARIRSLRLDLARVGSQGYLIRTLTVDGHRATVIAGNTDIGVLYGAFRFLRLMQTRRPISRLDIASRPKIRFRVLDFWDNLDGTVERGYAGSSIWKWGELPQYLSPRYTELARACASIGINGVVLNNVNASPYILTPLYLEKVAALAGVLRPYGIRVYLSV</sequence>
<dbReference type="InterPro" id="IPR029018">
    <property type="entry name" value="Hex-like_dom2"/>
</dbReference>
<evidence type="ECO:0000259" key="2">
    <source>
        <dbReference type="Pfam" id="PF03648"/>
    </source>
</evidence>
<proteinExistence type="predicted"/>
<dbReference type="Gene3D" id="3.30.379.10">
    <property type="entry name" value="Chitobiase/beta-hexosaminidase domain 2-like"/>
    <property type="match status" value="1"/>
</dbReference>
<dbReference type="GO" id="GO:0046559">
    <property type="term" value="F:alpha-glucuronidase activity"/>
    <property type="evidence" value="ECO:0007669"/>
    <property type="project" value="InterPro"/>
</dbReference>
<organism evidence="4">
    <name type="scientific">mine drainage metagenome</name>
    <dbReference type="NCBI Taxonomy" id="410659"/>
    <lineage>
        <taxon>unclassified sequences</taxon>
        <taxon>metagenomes</taxon>
        <taxon>ecological metagenomes</taxon>
    </lineage>
</organism>
<keyword evidence="1 4" id="KW-0378">Hydrolase</keyword>
<dbReference type="SUPFAM" id="SSF51445">
    <property type="entry name" value="(Trans)glycosidases"/>
    <property type="match status" value="1"/>
</dbReference>
<dbReference type="InterPro" id="IPR011100">
    <property type="entry name" value="Glyco_hydro_67_cat"/>
</dbReference>
<evidence type="ECO:0000256" key="1">
    <source>
        <dbReference type="ARBA" id="ARBA00022801"/>
    </source>
</evidence>
<dbReference type="Pfam" id="PF03648">
    <property type="entry name" value="Glyco_hydro_67N"/>
    <property type="match status" value="1"/>
</dbReference>
<dbReference type="Gene3D" id="3.20.20.80">
    <property type="entry name" value="Glycosidases"/>
    <property type="match status" value="1"/>
</dbReference>
<reference evidence="4" key="2">
    <citation type="journal article" date="2014" name="ISME J.">
        <title>Microbial stratification in low pH oxic and suboxic macroscopic growths along an acid mine drainage.</title>
        <authorList>
            <person name="Mendez-Garcia C."/>
            <person name="Mesa V."/>
            <person name="Sprenger R.R."/>
            <person name="Richter M."/>
            <person name="Diez M.S."/>
            <person name="Solano J."/>
            <person name="Bargiela R."/>
            <person name="Golyshina O.V."/>
            <person name="Manteca A."/>
            <person name="Ramos J.L."/>
            <person name="Gallego J.R."/>
            <person name="Llorente I."/>
            <person name="Martins Dos Santos V.A."/>
            <person name="Jensen O.N."/>
            <person name="Pelaez A.I."/>
            <person name="Sanchez J."/>
            <person name="Ferrer M."/>
        </authorList>
    </citation>
    <scope>NUCLEOTIDE SEQUENCE</scope>
</reference>
<dbReference type="GO" id="GO:0033939">
    <property type="term" value="F:xylan alpha-1,2-glucuronosidase activity"/>
    <property type="evidence" value="ECO:0007669"/>
    <property type="project" value="TreeGrafter"/>
</dbReference>
<dbReference type="InterPro" id="IPR017853">
    <property type="entry name" value="GH"/>
</dbReference>
<protein>
    <submittedName>
        <fullName evidence="4">Protein containing Glycosyl hydrolase 67 middle</fullName>
    </submittedName>
</protein>
<dbReference type="GO" id="GO:0005576">
    <property type="term" value="C:extracellular region"/>
    <property type="evidence" value="ECO:0007669"/>
    <property type="project" value="InterPro"/>
</dbReference>